<evidence type="ECO:0000313" key="2">
    <source>
        <dbReference type="EMBL" id="RHZ77292.1"/>
    </source>
</evidence>
<sequence length="470" mass="52897">MLGTAATTDLEKLLLEQKDAIDNILKSQPVYAVGPNFQQGYYIPCITCYVSEPLEAQVLAKLSVLFDHKFEIVEQVVESVEEDTGGNNNQNRNASDPCRSKNSSNRITNDGDGDGDGNGIGNYGNSNGNSNGNGDEYGDSGDENGNGDDGNSNSNSNADGDEFMEVSSEARVIYKDYENEFQSFNINAKLWANVSLDYKFLPPVNTLEFKVNLFSCEVGKMLNERCQKLHNFIGYFLDSVEIGVSPLSCTPGDTSNMISSLKKSYMPQRNFTSVDHSIDREKNFGLGFNFGNLQNLGSTAVYNARNNKNIKSTTDDWFIERSGCFTTGVQWLYRFTAQELYKDGENQRNLPSTDLHSGHWYIKDNMKGFSIAIKQVLNYKIKFNKFSFGSFVIKCPKVIHTLEITFNDLEKFNEGFAELRKKLHYGTLNPQIKLGKSIIYSDTFKNKEENNDLVTDFERKLEGSEYLKKK</sequence>
<name>A0A397IR64_9GLOM</name>
<reference evidence="2 3" key="1">
    <citation type="submission" date="2018-08" db="EMBL/GenBank/DDBJ databases">
        <title>Genome and evolution of the arbuscular mycorrhizal fungus Diversispora epigaea (formerly Glomus versiforme) and its bacterial endosymbionts.</title>
        <authorList>
            <person name="Sun X."/>
            <person name="Fei Z."/>
            <person name="Harrison M."/>
        </authorList>
    </citation>
    <scope>NUCLEOTIDE SEQUENCE [LARGE SCALE GENOMIC DNA]</scope>
    <source>
        <strain evidence="2 3">IT104</strain>
    </source>
</reference>
<dbReference type="EMBL" id="PQFF01000173">
    <property type="protein sequence ID" value="RHZ77292.1"/>
    <property type="molecule type" value="Genomic_DNA"/>
</dbReference>
<proteinExistence type="predicted"/>
<organism evidence="2 3">
    <name type="scientific">Diversispora epigaea</name>
    <dbReference type="NCBI Taxonomy" id="1348612"/>
    <lineage>
        <taxon>Eukaryota</taxon>
        <taxon>Fungi</taxon>
        <taxon>Fungi incertae sedis</taxon>
        <taxon>Mucoromycota</taxon>
        <taxon>Glomeromycotina</taxon>
        <taxon>Glomeromycetes</taxon>
        <taxon>Diversisporales</taxon>
        <taxon>Diversisporaceae</taxon>
        <taxon>Diversispora</taxon>
    </lineage>
</organism>
<feature type="compositionally biased region" description="Polar residues" evidence="1">
    <location>
        <begin position="85"/>
        <end position="108"/>
    </location>
</feature>
<feature type="compositionally biased region" description="Acidic residues" evidence="1">
    <location>
        <begin position="136"/>
        <end position="146"/>
    </location>
</feature>
<protein>
    <recommendedName>
        <fullName evidence="4">MACPF domain-containing protein</fullName>
    </recommendedName>
</protein>
<evidence type="ECO:0000256" key="1">
    <source>
        <dbReference type="SAM" id="MobiDB-lite"/>
    </source>
</evidence>
<feature type="compositionally biased region" description="Low complexity" evidence="1">
    <location>
        <begin position="149"/>
        <end position="158"/>
    </location>
</feature>
<evidence type="ECO:0000313" key="3">
    <source>
        <dbReference type="Proteomes" id="UP000266861"/>
    </source>
</evidence>
<keyword evidence="3" id="KW-1185">Reference proteome</keyword>
<evidence type="ECO:0008006" key="4">
    <source>
        <dbReference type="Google" id="ProtNLM"/>
    </source>
</evidence>
<dbReference type="Proteomes" id="UP000266861">
    <property type="component" value="Unassembled WGS sequence"/>
</dbReference>
<dbReference type="OrthoDB" id="2375172at2759"/>
<dbReference type="AlphaFoldDB" id="A0A397IR64"/>
<feature type="region of interest" description="Disordered" evidence="1">
    <location>
        <begin position="79"/>
        <end position="162"/>
    </location>
</feature>
<accession>A0A397IR64</accession>
<comment type="caution">
    <text evidence="2">The sequence shown here is derived from an EMBL/GenBank/DDBJ whole genome shotgun (WGS) entry which is preliminary data.</text>
</comment>
<gene>
    <name evidence="2" type="ORF">Glove_183g66</name>
</gene>
<feature type="compositionally biased region" description="Low complexity" evidence="1">
    <location>
        <begin position="123"/>
        <end position="134"/>
    </location>
</feature>